<evidence type="ECO:0000256" key="1">
    <source>
        <dbReference type="PROSITE-ProRule" id="PRU00047"/>
    </source>
</evidence>
<feature type="region of interest" description="Disordered" evidence="2">
    <location>
        <begin position="1"/>
        <end position="54"/>
    </location>
</feature>
<dbReference type="EMBL" id="NCKV01031275">
    <property type="protein sequence ID" value="RWS19011.1"/>
    <property type="molecule type" value="Genomic_DNA"/>
</dbReference>
<dbReference type="GO" id="GO:0008270">
    <property type="term" value="F:zinc ion binding"/>
    <property type="evidence" value="ECO:0007669"/>
    <property type="project" value="UniProtKB-KW"/>
</dbReference>
<evidence type="ECO:0000313" key="5">
    <source>
        <dbReference type="Proteomes" id="UP000288716"/>
    </source>
</evidence>
<keyword evidence="5" id="KW-1185">Reference proteome</keyword>
<keyword evidence="1" id="KW-0479">Metal-binding</keyword>
<dbReference type="VEuPathDB" id="VectorBase:LDEU013029"/>
<feature type="non-terminal residue" evidence="4">
    <location>
        <position position="1"/>
    </location>
</feature>
<feature type="compositionally biased region" description="Polar residues" evidence="2">
    <location>
        <begin position="1"/>
        <end position="37"/>
    </location>
</feature>
<evidence type="ECO:0000313" key="4">
    <source>
        <dbReference type="EMBL" id="RWS19011.1"/>
    </source>
</evidence>
<comment type="caution">
    <text evidence="4">The sequence shown here is derived from an EMBL/GenBank/DDBJ whole genome shotgun (WGS) entry which is preliminary data.</text>
</comment>
<accession>A0A443RUF4</accession>
<dbReference type="Gene3D" id="4.10.60.10">
    <property type="entry name" value="Zinc finger, CCHC-type"/>
    <property type="match status" value="1"/>
</dbReference>
<protein>
    <recommendedName>
        <fullName evidence="3">CCHC-type domain-containing protein</fullName>
    </recommendedName>
</protein>
<dbReference type="InterPro" id="IPR001878">
    <property type="entry name" value="Znf_CCHC"/>
</dbReference>
<dbReference type="Proteomes" id="UP000288716">
    <property type="component" value="Unassembled WGS sequence"/>
</dbReference>
<sequence length="120" mass="13775">EIIQHQVNQNPTYNRQWNGQKRNQGSPNENWKRNNVSRPPPANSPHGSPPRRKMDCYNCGKLGHIARFCKSRQQRESTNAVKTNKDFMNYATIVQTLKLVCDKLNITPPVENKSGDDSKN</sequence>
<name>A0A443RUF4_9ACAR</name>
<gene>
    <name evidence="4" type="ORF">B4U80_14994</name>
</gene>
<dbReference type="OrthoDB" id="6475417at2759"/>
<organism evidence="4 5">
    <name type="scientific">Leptotrombidium deliense</name>
    <dbReference type="NCBI Taxonomy" id="299467"/>
    <lineage>
        <taxon>Eukaryota</taxon>
        <taxon>Metazoa</taxon>
        <taxon>Ecdysozoa</taxon>
        <taxon>Arthropoda</taxon>
        <taxon>Chelicerata</taxon>
        <taxon>Arachnida</taxon>
        <taxon>Acari</taxon>
        <taxon>Acariformes</taxon>
        <taxon>Trombidiformes</taxon>
        <taxon>Prostigmata</taxon>
        <taxon>Anystina</taxon>
        <taxon>Parasitengona</taxon>
        <taxon>Trombiculoidea</taxon>
        <taxon>Trombiculidae</taxon>
        <taxon>Leptotrombidium</taxon>
    </lineage>
</organism>
<dbReference type="SUPFAM" id="SSF57756">
    <property type="entry name" value="Retrovirus zinc finger-like domains"/>
    <property type="match status" value="1"/>
</dbReference>
<proteinExistence type="predicted"/>
<feature type="domain" description="CCHC-type" evidence="3">
    <location>
        <begin position="56"/>
        <end position="71"/>
    </location>
</feature>
<dbReference type="AlphaFoldDB" id="A0A443RUF4"/>
<dbReference type="PROSITE" id="PS50158">
    <property type="entry name" value="ZF_CCHC"/>
    <property type="match status" value="1"/>
</dbReference>
<evidence type="ECO:0000256" key="2">
    <source>
        <dbReference type="SAM" id="MobiDB-lite"/>
    </source>
</evidence>
<keyword evidence="1" id="KW-0863">Zinc-finger</keyword>
<evidence type="ECO:0000259" key="3">
    <source>
        <dbReference type="PROSITE" id="PS50158"/>
    </source>
</evidence>
<reference evidence="4 5" key="1">
    <citation type="journal article" date="2018" name="Gigascience">
        <title>Genomes of trombidid mites reveal novel predicted allergens and laterally-transferred genes associated with secondary metabolism.</title>
        <authorList>
            <person name="Dong X."/>
            <person name="Chaisiri K."/>
            <person name="Xia D."/>
            <person name="Armstrong S.D."/>
            <person name="Fang Y."/>
            <person name="Donnelly M.J."/>
            <person name="Kadowaki T."/>
            <person name="McGarry J.W."/>
            <person name="Darby A.C."/>
            <person name="Makepeace B.L."/>
        </authorList>
    </citation>
    <scope>NUCLEOTIDE SEQUENCE [LARGE SCALE GENOMIC DNA]</scope>
    <source>
        <strain evidence="4">UoL-UT</strain>
    </source>
</reference>
<dbReference type="Pfam" id="PF00098">
    <property type="entry name" value="zf-CCHC"/>
    <property type="match status" value="1"/>
</dbReference>
<dbReference type="InterPro" id="IPR036875">
    <property type="entry name" value="Znf_CCHC_sf"/>
</dbReference>
<dbReference type="GO" id="GO:0003676">
    <property type="term" value="F:nucleic acid binding"/>
    <property type="evidence" value="ECO:0007669"/>
    <property type="project" value="InterPro"/>
</dbReference>
<keyword evidence="1" id="KW-0862">Zinc</keyword>
<dbReference type="SMART" id="SM00343">
    <property type="entry name" value="ZnF_C2HC"/>
    <property type="match status" value="1"/>
</dbReference>